<feature type="transmembrane region" description="Helical" evidence="12">
    <location>
        <begin position="785"/>
        <end position="807"/>
    </location>
</feature>
<dbReference type="EMBL" id="JBICCN010000327">
    <property type="protein sequence ID" value="KAL3077311.1"/>
    <property type="molecule type" value="Genomic_DNA"/>
</dbReference>
<dbReference type="GO" id="GO:0016020">
    <property type="term" value="C:membrane"/>
    <property type="evidence" value="ECO:0007669"/>
    <property type="project" value="UniProtKB-SubCell"/>
</dbReference>
<reference evidence="13 14" key="1">
    <citation type="submission" date="2024-10" db="EMBL/GenBank/DDBJ databases">
        <authorList>
            <person name="Kim D."/>
        </authorList>
    </citation>
    <scope>NUCLEOTIDE SEQUENCE [LARGE SCALE GENOMIC DNA]</scope>
    <source>
        <strain evidence="13">Taebaek</strain>
    </source>
</reference>
<feature type="region of interest" description="Disordered" evidence="11">
    <location>
        <begin position="824"/>
        <end position="859"/>
    </location>
</feature>
<proteinExistence type="inferred from homology"/>
<evidence type="ECO:0000256" key="5">
    <source>
        <dbReference type="ARBA" id="ARBA00022856"/>
    </source>
</evidence>
<feature type="transmembrane region" description="Helical" evidence="12">
    <location>
        <begin position="340"/>
        <end position="357"/>
    </location>
</feature>
<evidence type="ECO:0000313" key="14">
    <source>
        <dbReference type="Proteomes" id="UP001620645"/>
    </source>
</evidence>
<dbReference type="PROSITE" id="PS01022">
    <property type="entry name" value="PTR2_1"/>
    <property type="match status" value="1"/>
</dbReference>
<feature type="transmembrane region" description="Helical" evidence="12">
    <location>
        <begin position="757"/>
        <end position="779"/>
    </location>
</feature>
<comment type="caution">
    <text evidence="13">The sequence shown here is derived from an EMBL/GenBank/DDBJ whole genome shotgun (WGS) entry which is preliminary data.</text>
</comment>
<organism evidence="13 14">
    <name type="scientific">Heterodera schachtii</name>
    <name type="common">Sugarbeet cyst nematode worm</name>
    <name type="synonym">Tylenchus schachtii</name>
    <dbReference type="NCBI Taxonomy" id="97005"/>
    <lineage>
        <taxon>Eukaryota</taxon>
        <taxon>Metazoa</taxon>
        <taxon>Ecdysozoa</taxon>
        <taxon>Nematoda</taxon>
        <taxon>Chromadorea</taxon>
        <taxon>Rhabditida</taxon>
        <taxon>Tylenchina</taxon>
        <taxon>Tylenchomorpha</taxon>
        <taxon>Tylenchoidea</taxon>
        <taxon>Heteroderidae</taxon>
        <taxon>Heteroderinae</taxon>
        <taxon>Heterodera</taxon>
    </lineage>
</organism>
<evidence type="ECO:0000256" key="3">
    <source>
        <dbReference type="ARBA" id="ARBA00022448"/>
    </source>
</evidence>
<evidence type="ECO:0000256" key="10">
    <source>
        <dbReference type="RuleBase" id="RU003755"/>
    </source>
</evidence>
<dbReference type="PANTHER" id="PTHR11654">
    <property type="entry name" value="OLIGOPEPTIDE TRANSPORTER-RELATED"/>
    <property type="match status" value="1"/>
</dbReference>
<dbReference type="Pfam" id="PF00854">
    <property type="entry name" value="PTR2"/>
    <property type="match status" value="2"/>
</dbReference>
<keyword evidence="5" id="KW-0571">Peptide transport</keyword>
<feature type="transmembrane region" description="Helical" evidence="12">
    <location>
        <begin position="136"/>
        <end position="155"/>
    </location>
</feature>
<feature type="transmembrane region" description="Helical" evidence="12">
    <location>
        <begin position="112"/>
        <end position="129"/>
    </location>
</feature>
<dbReference type="AlphaFoldDB" id="A0ABD2IDW6"/>
<feature type="transmembrane region" description="Helical" evidence="12">
    <location>
        <begin position="387"/>
        <end position="409"/>
    </location>
</feature>
<evidence type="ECO:0000256" key="7">
    <source>
        <dbReference type="ARBA" id="ARBA00022989"/>
    </source>
</evidence>
<dbReference type="InterPro" id="IPR000109">
    <property type="entry name" value="POT_fam"/>
</dbReference>
<gene>
    <name evidence="13" type="ORF">niasHS_013300</name>
</gene>
<feature type="transmembrane region" description="Helical" evidence="12">
    <location>
        <begin position="167"/>
        <end position="188"/>
    </location>
</feature>
<keyword evidence="4 10" id="KW-0812">Transmembrane</keyword>
<name>A0ABD2IDW6_HETSC</name>
<evidence type="ECO:0000313" key="13">
    <source>
        <dbReference type="EMBL" id="KAL3077311.1"/>
    </source>
</evidence>
<keyword evidence="6" id="KW-0653">Protein transport</keyword>
<dbReference type="FunFam" id="1.20.1250.20:FF:000049">
    <property type="entry name" value="Solute carrier family 15 member 2"/>
    <property type="match status" value="1"/>
</dbReference>
<dbReference type="GO" id="GO:0015833">
    <property type="term" value="P:peptide transport"/>
    <property type="evidence" value="ECO:0007669"/>
    <property type="project" value="UniProtKB-KW"/>
</dbReference>
<dbReference type="PROSITE" id="PS01023">
    <property type="entry name" value="PTR2_2"/>
    <property type="match status" value="1"/>
</dbReference>
<evidence type="ECO:0000256" key="9">
    <source>
        <dbReference type="ARBA" id="ARBA00078114"/>
    </source>
</evidence>
<dbReference type="SUPFAM" id="SSF103473">
    <property type="entry name" value="MFS general substrate transporter"/>
    <property type="match status" value="1"/>
</dbReference>
<keyword evidence="14" id="KW-1185">Reference proteome</keyword>
<feature type="compositionally biased region" description="Basic and acidic residues" evidence="11">
    <location>
        <begin position="824"/>
        <end position="833"/>
    </location>
</feature>
<evidence type="ECO:0000256" key="11">
    <source>
        <dbReference type="SAM" id="MobiDB-lite"/>
    </source>
</evidence>
<keyword evidence="3 10" id="KW-0813">Transport</keyword>
<accession>A0ABD2IDW6</accession>
<sequence length="859" mass="95908">MANDNPWKGNGNDGTKRQNSTGGLISTAFIEEKNEKHKNIEEAEKDETCPREATTWTEMAKQWPKSTIFIVLNEFCERFSFYGMRTVLTLYFLNALKFSANSATMMFNGSTVLFYSMPIFGSILADGYLGKFRTIFFLSLLYAVGQCVLCFASTLNGTSSLHPFLDILGLVIIGIGTGGIKPCVCSFGGDQFEPHQQKMLSVFFSAFYFAINAGAMISTFISPMFRAMPCLGQDSCYPLAFGVPAALMVLATILFMSASFWYIKRPPKENIFREVYQIGKKAIVNKWRSKGSKKRGSHWLDFYFDSHLCDSDPKCEELRTLKDNPNECHKRRLVSDVRRLLRVLVVYLPAPVFWALYDQQGSRWLIQSVMMDCRLWGNTLLLPDQMLTLNSVLILLFIPMFQVIVYPMVSLLAKITPLRKMVAGGLLAALAFVLSAIVQFQINTTLPDIPMDGRAFVSAINAFDSCILKVCAENGKGPENCRTLRPNQTLTNTDRERPEMFELYGGQRKWHFEGEGGDCEGKQFGGEVGQELSAGRTYWMMASRMGVLFGETDTEKPTGGKGEFKVGITLALEDVEYGGNLALCRWNPRESNESAVICDPRKAADFVGWEVDKGDLKSKSAFIRPNDGLMSTHIASIYAYKSLFLTEKRPKVIGHETEGKNQLTMSLTETGIELEVGTQGGVYMLAVTGNLSAGGDRPNSPRTEKRVFHAVPDNSLSILWQIPQIMVLTAAEVLFSITGYEFAYSQAPPSMKSLVQALWLMTTAIGDTIILLITLVAFPNAAVEFLFYAVVMVVVSAILALLAIFYYEYNNYTTTDSEMITKLEETEGKREPLKGGGKGRRIQIYGTTDKTPEEEEKRE</sequence>
<dbReference type="GO" id="GO:0015031">
    <property type="term" value="P:protein transport"/>
    <property type="evidence" value="ECO:0007669"/>
    <property type="project" value="UniProtKB-KW"/>
</dbReference>
<feature type="transmembrane region" description="Helical" evidence="12">
    <location>
        <begin position="241"/>
        <end position="263"/>
    </location>
</feature>
<protein>
    <recommendedName>
        <fullName evidence="9">Oligopeptide transporter 1</fullName>
    </recommendedName>
</protein>
<evidence type="ECO:0000256" key="1">
    <source>
        <dbReference type="ARBA" id="ARBA00004141"/>
    </source>
</evidence>
<dbReference type="InterPro" id="IPR036259">
    <property type="entry name" value="MFS_trans_sf"/>
</dbReference>
<dbReference type="Proteomes" id="UP001620645">
    <property type="component" value="Unassembled WGS sequence"/>
</dbReference>
<feature type="transmembrane region" description="Helical" evidence="12">
    <location>
        <begin position="421"/>
        <end position="442"/>
    </location>
</feature>
<evidence type="ECO:0000256" key="4">
    <source>
        <dbReference type="ARBA" id="ARBA00022692"/>
    </source>
</evidence>
<evidence type="ECO:0000256" key="2">
    <source>
        <dbReference type="ARBA" id="ARBA00005982"/>
    </source>
</evidence>
<dbReference type="Gene3D" id="1.20.1250.20">
    <property type="entry name" value="MFS general substrate transporter like domains"/>
    <property type="match status" value="2"/>
</dbReference>
<evidence type="ECO:0000256" key="12">
    <source>
        <dbReference type="SAM" id="Phobius"/>
    </source>
</evidence>
<keyword evidence="8 12" id="KW-0472">Membrane</keyword>
<comment type="similarity">
    <text evidence="2 10">Belongs to the major facilitator superfamily. Proton-dependent oligopeptide transporter (POT/PTR) (TC 2.A.17) family.</text>
</comment>
<dbReference type="InterPro" id="IPR018456">
    <property type="entry name" value="PTR2_symporter_CS"/>
</dbReference>
<keyword evidence="7 12" id="KW-1133">Transmembrane helix</keyword>
<evidence type="ECO:0000256" key="8">
    <source>
        <dbReference type="ARBA" id="ARBA00023136"/>
    </source>
</evidence>
<feature type="region of interest" description="Disordered" evidence="11">
    <location>
        <begin position="1"/>
        <end position="22"/>
    </location>
</feature>
<feature type="transmembrane region" description="Helical" evidence="12">
    <location>
        <begin position="200"/>
        <end position="221"/>
    </location>
</feature>
<evidence type="ECO:0000256" key="6">
    <source>
        <dbReference type="ARBA" id="ARBA00022927"/>
    </source>
</evidence>
<comment type="subcellular location">
    <subcellularLocation>
        <location evidence="1 10">Membrane</location>
        <topology evidence="1 10">Multi-pass membrane protein</topology>
    </subcellularLocation>
</comment>